<name>A0A317UTR6_9EURO</name>
<gene>
    <name evidence="1" type="ORF">BO70DRAFT_366910</name>
</gene>
<dbReference type="RefSeq" id="XP_025394352.1">
    <property type="nucleotide sequence ID" value="XM_025544458.1"/>
</dbReference>
<keyword evidence="2" id="KW-1185">Reference proteome</keyword>
<reference evidence="1 2" key="1">
    <citation type="submission" date="2016-12" db="EMBL/GenBank/DDBJ databases">
        <title>The genomes of Aspergillus section Nigri reveals drivers in fungal speciation.</title>
        <authorList>
            <consortium name="DOE Joint Genome Institute"/>
            <person name="Vesth T.C."/>
            <person name="Nybo J."/>
            <person name="Theobald S."/>
            <person name="Brandl J."/>
            <person name="Frisvad J.C."/>
            <person name="Nielsen K.F."/>
            <person name="Lyhne E.K."/>
            <person name="Kogle M.E."/>
            <person name="Kuo A."/>
            <person name="Riley R."/>
            <person name="Clum A."/>
            <person name="Nolan M."/>
            <person name="Lipzen A."/>
            <person name="Salamov A."/>
            <person name="Henrissat B."/>
            <person name="Wiebenga A."/>
            <person name="De Vries R.P."/>
            <person name="Grigoriev I.V."/>
            <person name="Mortensen U.H."/>
            <person name="Andersen M.R."/>
            <person name="Baker S.E."/>
        </authorList>
    </citation>
    <scope>NUCLEOTIDE SEQUENCE [LARGE SCALE GENOMIC DNA]</scope>
    <source>
        <strain evidence="1 2">CBS 117.55</strain>
    </source>
</reference>
<dbReference type="EMBL" id="MSFL01000056">
    <property type="protein sequence ID" value="PWY64759.1"/>
    <property type="molecule type" value="Genomic_DNA"/>
</dbReference>
<evidence type="ECO:0000313" key="2">
    <source>
        <dbReference type="Proteomes" id="UP000247233"/>
    </source>
</evidence>
<dbReference type="AlphaFoldDB" id="A0A317UTR6"/>
<sequence length="137" mass="15425">MVSSPPGHHGSRIPSSVSISIPVRVSVSGRPTLTVHANTLSQVWGANPREYWLGRFMTLTNAFHYEDSFQEPDVATGFGMLSSYSRPLGDSDGDLVSYRIKRAFMVLENVCVTDEASRSLRDFRNDYVRFYGGRWMN</sequence>
<accession>A0A317UTR6</accession>
<evidence type="ECO:0000313" key="1">
    <source>
        <dbReference type="EMBL" id="PWY64759.1"/>
    </source>
</evidence>
<dbReference type="OrthoDB" id="3557758at2759"/>
<proteinExistence type="predicted"/>
<dbReference type="GeneID" id="37066695"/>
<dbReference type="Proteomes" id="UP000247233">
    <property type="component" value="Unassembled WGS sequence"/>
</dbReference>
<protein>
    <submittedName>
        <fullName evidence="1">Uncharacterized protein</fullName>
    </submittedName>
</protein>
<organism evidence="1 2">
    <name type="scientific">Aspergillus heteromorphus CBS 117.55</name>
    <dbReference type="NCBI Taxonomy" id="1448321"/>
    <lineage>
        <taxon>Eukaryota</taxon>
        <taxon>Fungi</taxon>
        <taxon>Dikarya</taxon>
        <taxon>Ascomycota</taxon>
        <taxon>Pezizomycotina</taxon>
        <taxon>Eurotiomycetes</taxon>
        <taxon>Eurotiomycetidae</taxon>
        <taxon>Eurotiales</taxon>
        <taxon>Aspergillaceae</taxon>
        <taxon>Aspergillus</taxon>
        <taxon>Aspergillus subgen. Circumdati</taxon>
    </lineage>
</organism>
<dbReference type="VEuPathDB" id="FungiDB:BO70DRAFT_366910"/>
<comment type="caution">
    <text evidence="1">The sequence shown here is derived from an EMBL/GenBank/DDBJ whole genome shotgun (WGS) entry which is preliminary data.</text>
</comment>